<protein>
    <submittedName>
        <fullName evidence="1">Uncharacterized protein</fullName>
    </submittedName>
</protein>
<accession>A0A2Z6LRT4</accession>
<organism evidence="1 2">
    <name type="scientific">Trifolium subterraneum</name>
    <name type="common">Subterranean clover</name>
    <dbReference type="NCBI Taxonomy" id="3900"/>
    <lineage>
        <taxon>Eukaryota</taxon>
        <taxon>Viridiplantae</taxon>
        <taxon>Streptophyta</taxon>
        <taxon>Embryophyta</taxon>
        <taxon>Tracheophyta</taxon>
        <taxon>Spermatophyta</taxon>
        <taxon>Magnoliopsida</taxon>
        <taxon>eudicotyledons</taxon>
        <taxon>Gunneridae</taxon>
        <taxon>Pentapetalae</taxon>
        <taxon>rosids</taxon>
        <taxon>fabids</taxon>
        <taxon>Fabales</taxon>
        <taxon>Fabaceae</taxon>
        <taxon>Papilionoideae</taxon>
        <taxon>50 kb inversion clade</taxon>
        <taxon>NPAAA clade</taxon>
        <taxon>Hologalegina</taxon>
        <taxon>IRL clade</taxon>
        <taxon>Trifolieae</taxon>
        <taxon>Trifolium</taxon>
    </lineage>
</organism>
<dbReference type="AlphaFoldDB" id="A0A2Z6LRT4"/>
<evidence type="ECO:0000313" key="2">
    <source>
        <dbReference type="Proteomes" id="UP000242715"/>
    </source>
</evidence>
<keyword evidence="2" id="KW-1185">Reference proteome</keyword>
<proteinExistence type="predicted"/>
<sequence>MPKENKCNWSKSIVAISLDVVFTDESEALYCNCPPQTQNGLMHELSLHNNAKPNFTAAYLQNKVF</sequence>
<gene>
    <name evidence="1" type="ORF">TSUD_189640</name>
</gene>
<dbReference type="EMBL" id="DF973228">
    <property type="protein sequence ID" value="GAU21376.1"/>
    <property type="molecule type" value="Genomic_DNA"/>
</dbReference>
<reference evidence="2" key="1">
    <citation type="journal article" date="2017" name="Front. Plant Sci.">
        <title>Climate Clever Clovers: New Paradigm to Reduce the Environmental Footprint of Ruminants by Breeding Low Methanogenic Forages Utilizing Haplotype Variation.</title>
        <authorList>
            <person name="Kaur P."/>
            <person name="Appels R."/>
            <person name="Bayer P.E."/>
            <person name="Keeble-Gagnere G."/>
            <person name="Wang J."/>
            <person name="Hirakawa H."/>
            <person name="Shirasawa K."/>
            <person name="Vercoe P."/>
            <person name="Stefanova K."/>
            <person name="Durmic Z."/>
            <person name="Nichols P."/>
            <person name="Revell C."/>
            <person name="Isobe S.N."/>
            <person name="Edwards D."/>
            <person name="Erskine W."/>
        </authorList>
    </citation>
    <scope>NUCLEOTIDE SEQUENCE [LARGE SCALE GENOMIC DNA]</scope>
    <source>
        <strain evidence="2">cv. Daliak</strain>
    </source>
</reference>
<dbReference type="Proteomes" id="UP000242715">
    <property type="component" value="Unassembled WGS sequence"/>
</dbReference>
<evidence type="ECO:0000313" key="1">
    <source>
        <dbReference type="EMBL" id="GAU21376.1"/>
    </source>
</evidence>
<name>A0A2Z6LRT4_TRISU</name>